<dbReference type="HAMAP" id="MF_00481">
    <property type="entry name" value="Ribosomal_eL30"/>
    <property type="match status" value="1"/>
</dbReference>
<dbReference type="Gene3D" id="3.30.1330.30">
    <property type="match status" value="1"/>
</dbReference>
<sequence length="96" mass="10514">MDFNASLRKAIKTGSVFLGQNRTRECVDEGRAKLVVVAENCRENFPDLIKEPRDLLVHVYQGSSVQLGKACGKPFVVSALAVVDPGDSDILNIKRV</sequence>
<dbReference type="SUPFAM" id="SSF55315">
    <property type="entry name" value="L30e-like"/>
    <property type="match status" value="1"/>
</dbReference>
<name>A0A0W8FH26_9ZZZZ</name>
<dbReference type="InterPro" id="IPR004038">
    <property type="entry name" value="Ribosomal_eL8/eL30/eS12/Gad45"/>
</dbReference>
<keyword evidence="2" id="KW-0687">Ribonucleoprotein</keyword>
<dbReference type="GO" id="GO:0003735">
    <property type="term" value="F:structural constituent of ribosome"/>
    <property type="evidence" value="ECO:0007669"/>
    <property type="project" value="InterPro"/>
</dbReference>
<keyword evidence="1 4" id="KW-0689">Ribosomal protein</keyword>
<accession>A0A0W8FH26</accession>
<evidence type="ECO:0000313" key="4">
    <source>
        <dbReference type="EMBL" id="KUG20204.1"/>
    </source>
</evidence>
<dbReference type="PANTHER" id="PTHR11449">
    <property type="entry name" value="RIBOSOMAL PROTEIN L30"/>
    <property type="match status" value="1"/>
</dbReference>
<dbReference type="InterPro" id="IPR039109">
    <property type="entry name" value="Ribosomal_eL30-like"/>
</dbReference>
<evidence type="ECO:0000256" key="1">
    <source>
        <dbReference type="ARBA" id="ARBA00022980"/>
    </source>
</evidence>
<dbReference type="AlphaFoldDB" id="A0A0W8FH26"/>
<reference evidence="4" key="1">
    <citation type="journal article" date="2015" name="Proc. Natl. Acad. Sci. U.S.A.">
        <title>Networks of energetic and metabolic interactions define dynamics in microbial communities.</title>
        <authorList>
            <person name="Embree M."/>
            <person name="Liu J.K."/>
            <person name="Al-Bassam M.M."/>
            <person name="Zengler K."/>
        </authorList>
    </citation>
    <scope>NUCLEOTIDE SEQUENCE</scope>
</reference>
<feature type="domain" description="Ribosomal protein eL8/eL30/eS12/Gadd45" evidence="3">
    <location>
        <begin position="3"/>
        <end position="91"/>
    </location>
</feature>
<dbReference type="InterPro" id="IPR029064">
    <property type="entry name" value="Ribosomal_eL30-like_sf"/>
</dbReference>
<proteinExistence type="inferred from homology"/>
<dbReference type="GO" id="GO:0022625">
    <property type="term" value="C:cytosolic large ribosomal subunit"/>
    <property type="evidence" value="ECO:0007669"/>
    <property type="project" value="InterPro"/>
</dbReference>
<protein>
    <submittedName>
        <fullName evidence="4">Lsu ribosomal protein l30e</fullName>
    </submittedName>
</protein>
<dbReference type="InterPro" id="IPR000231">
    <property type="entry name" value="Ribosomal_eL30"/>
</dbReference>
<dbReference type="EMBL" id="LNQE01001213">
    <property type="protein sequence ID" value="KUG20204.1"/>
    <property type="molecule type" value="Genomic_DNA"/>
</dbReference>
<dbReference type="GO" id="GO:0003723">
    <property type="term" value="F:RNA binding"/>
    <property type="evidence" value="ECO:0007669"/>
    <property type="project" value="InterPro"/>
</dbReference>
<dbReference type="Pfam" id="PF01248">
    <property type="entry name" value="Ribosomal_L7Ae"/>
    <property type="match status" value="1"/>
</dbReference>
<organism evidence="4">
    <name type="scientific">hydrocarbon metagenome</name>
    <dbReference type="NCBI Taxonomy" id="938273"/>
    <lineage>
        <taxon>unclassified sequences</taxon>
        <taxon>metagenomes</taxon>
        <taxon>ecological metagenomes</taxon>
    </lineage>
</organism>
<evidence type="ECO:0000256" key="2">
    <source>
        <dbReference type="ARBA" id="ARBA00023274"/>
    </source>
</evidence>
<dbReference type="NCBIfam" id="NF002172">
    <property type="entry name" value="PRK01018.1"/>
    <property type="match status" value="1"/>
</dbReference>
<gene>
    <name evidence="4" type="ORF">ASZ90_010049</name>
</gene>
<evidence type="ECO:0000259" key="3">
    <source>
        <dbReference type="Pfam" id="PF01248"/>
    </source>
</evidence>
<comment type="caution">
    <text evidence="4">The sequence shown here is derived from an EMBL/GenBank/DDBJ whole genome shotgun (WGS) entry which is preliminary data.</text>
</comment>